<proteinExistence type="predicted"/>
<dbReference type="PROSITE" id="PS50158">
    <property type="entry name" value="ZF_CCHC"/>
    <property type="match status" value="1"/>
</dbReference>
<dbReference type="SMART" id="SM00343">
    <property type="entry name" value="ZnF_C2HC"/>
    <property type="match status" value="2"/>
</dbReference>
<gene>
    <name evidence="4" type="ORF">ALC62_03866</name>
</gene>
<evidence type="ECO:0000256" key="1">
    <source>
        <dbReference type="PROSITE-ProRule" id="PRU00047"/>
    </source>
</evidence>
<keyword evidence="1" id="KW-0863">Zinc-finger</keyword>
<dbReference type="PANTHER" id="PTHR37984:SF9">
    <property type="entry name" value="INTEGRASE CATALYTIC DOMAIN-CONTAINING PROTEIN"/>
    <property type="match status" value="1"/>
</dbReference>
<evidence type="ECO:0000313" key="5">
    <source>
        <dbReference type="Proteomes" id="UP000078542"/>
    </source>
</evidence>
<feature type="domain" description="CCHC-type" evidence="3">
    <location>
        <begin position="123"/>
        <end position="139"/>
    </location>
</feature>
<dbReference type="InterPro" id="IPR021109">
    <property type="entry name" value="Peptidase_aspartic_dom_sf"/>
</dbReference>
<dbReference type="SUPFAM" id="SSF50630">
    <property type="entry name" value="Acid proteases"/>
    <property type="match status" value="1"/>
</dbReference>
<dbReference type="PANTHER" id="PTHR37984">
    <property type="entry name" value="PROTEIN CBG26694"/>
    <property type="match status" value="1"/>
</dbReference>
<dbReference type="InterPro" id="IPR001878">
    <property type="entry name" value="Znf_CCHC"/>
</dbReference>
<evidence type="ECO:0000256" key="2">
    <source>
        <dbReference type="SAM" id="MobiDB-lite"/>
    </source>
</evidence>
<dbReference type="GO" id="GO:0003676">
    <property type="term" value="F:nucleic acid binding"/>
    <property type="evidence" value="ECO:0007669"/>
    <property type="project" value="InterPro"/>
</dbReference>
<dbReference type="Gene3D" id="3.10.10.10">
    <property type="entry name" value="HIV Type 1 Reverse Transcriptase, subunit A, domain 1"/>
    <property type="match status" value="1"/>
</dbReference>
<dbReference type="AlphaFoldDB" id="A0A151IKW6"/>
<accession>A0A151IKW6</accession>
<feature type="compositionally biased region" description="Basic and acidic residues" evidence="2">
    <location>
        <begin position="89"/>
        <end position="106"/>
    </location>
</feature>
<keyword evidence="1" id="KW-0862">Zinc</keyword>
<reference evidence="4 5" key="1">
    <citation type="submission" date="2016-03" db="EMBL/GenBank/DDBJ databases">
        <title>Cyphomyrmex costatus WGS genome.</title>
        <authorList>
            <person name="Nygaard S."/>
            <person name="Hu H."/>
            <person name="Boomsma J."/>
            <person name="Zhang G."/>
        </authorList>
    </citation>
    <scope>NUCLEOTIDE SEQUENCE [LARGE SCALE GENOMIC DNA]</scope>
    <source>
        <strain evidence="4">MS0001</strain>
        <tissue evidence="4">Whole body</tissue>
    </source>
</reference>
<dbReference type="Gene3D" id="4.10.60.10">
    <property type="entry name" value="Zinc finger, CCHC-type"/>
    <property type="match status" value="1"/>
</dbReference>
<evidence type="ECO:0000313" key="4">
    <source>
        <dbReference type="EMBL" id="KYN05238.1"/>
    </source>
</evidence>
<dbReference type="SUPFAM" id="SSF57756">
    <property type="entry name" value="Retrovirus zinc finger-like domains"/>
    <property type="match status" value="1"/>
</dbReference>
<dbReference type="InterPro" id="IPR036875">
    <property type="entry name" value="Znf_CCHC_sf"/>
</dbReference>
<feature type="region of interest" description="Disordered" evidence="2">
    <location>
        <begin position="89"/>
        <end position="114"/>
    </location>
</feature>
<protein>
    <recommendedName>
        <fullName evidence="3">CCHC-type domain-containing protein</fullName>
    </recommendedName>
</protein>
<keyword evidence="1" id="KW-0479">Metal-binding</keyword>
<sequence>MDEINSAQIHDMLFRRKLKKDETLQEYYYAMKEIAARGKIEAEALMKYVIDGIQDDTQSKIILYGAKKLTDFKEKLKVYETIRKKNAEKTKVKEKDNVSRKTEGAKKSTTANSGEKEQGVEVRCYNCGGKGYKSKDCKKKELGKKCFKCQKYGHTANLCNALDDSKAVTDKKTAVINTVTDSSNGRMFKQITINDVQAKALINTGSQITVMRKDVYDKMKSNKLCENSICLTGFGKNEVNSFGCVNAIIEVDSEEYSCIVHVVPNEATNSSVIIGSDFLAMTEITVNNDGITIRRATVQLLTQINMIETQSLNIGNMTDSKVREEVETIVKAYQANKCKTTDVNMRIVPKDERPIFQKPRRLPAPEREIVENQIDEWLNDGVIEKCTSES</sequence>
<organism evidence="4 5">
    <name type="scientific">Cyphomyrmex costatus</name>
    <dbReference type="NCBI Taxonomy" id="456900"/>
    <lineage>
        <taxon>Eukaryota</taxon>
        <taxon>Metazoa</taxon>
        <taxon>Ecdysozoa</taxon>
        <taxon>Arthropoda</taxon>
        <taxon>Hexapoda</taxon>
        <taxon>Insecta</taxon>
        <taxon>Pterygota</taxon>
        <taxon>Neoptera</taxon>
        <taxon>Endopterygota</taxon>
        <taxon>Hymenoptera</taxon>
        <taxon>Apocrita</taxon>
        <taxon>Aculeata</taxon>
        <taxon>Formicoidea</taxon>
        <taxon>Formicidae</taxon>
        <taxon>Myrmicinae</taxon>
        <taxon>Cyphomyrmex</taxon>
    </lineage>
</organism>
<name>A0A151IKW6_9HYME</name>
<evidence type="ECO:0000259" key="3">
    <source>
        <dbReference type="PROSITE" id="PS50158"/>
    </source>
</evidence>
<dbReference type="Proteomes" id="UP000078542">
    <property type="component" value="Unassembled WGS sequence"/>
</dbReference>
<dbReference type="GO" id="GO:0008270">
    <property type="term" value="F:zinc ion binding"/>
    <property type="evidence" value="ECO:0007669"/>
    <property type="project" value="UniProtKB-KW"/>
</dbReference>
<keyword evidence="5" id="KW-1185">Reference proteome</keyword>
<dbReference type="EMBL" id="KQ977161">
    <property type="protein sequence ID" value="KYN05238.1"/>
    <property type="molecule type" value="Genomic_DNA"/>
</dbReference>
<dbReference type="Gene3D" id="2.40.70.10">
    <property type="entry name" value="Acid Proteases"/>
    <property type="match status" value="1"/>
</dbReference>
<dbReference type="InterPro" id="IPR050951">
    <property type="entry name" value="Retrovirus_Pol_polyprotein"/>
</dbReference>
<dbReference type="CDD" id="cd00303">
    <property type="entry name" value="retropepsin_like"/>
    <property type="match status" value="1"/>
</dbReference>